<dbReference type="Proteomes" id="UP000664109">
    <property type="component" value="Unassembled WGS sequence"/>
</dbReference>
<dbReference type="PANTHER" id="PTHR30296:SF0">
    <property type="entry name" value="LACTATE UTILIZATION PROTEIN A"/>
    <property type="match status" value="1"/>
</dbReference>
<comment type="caution">
    <text evidence="2">The sequence shown here is derived from an EMBL/GenBank/DDBJ whole genome shotgun (WGS) entry which is preliminary data.</text>
</comment>
<evidence type="ECO:0000313" key="2">
    <source>
        <dbReference type="EMBL" id="MBM9620199.1"/>
    </source>
</evidence>
<gene>
    <name evidence="2" type="ORF">JE024_15920</name>
</gene>
<protein>
    <submittedName>
        <fullName evidence="2">(Fe-S)-binding protein</fullName>
    </submittedName>
</protein>
<dbReference type="InterPro" id="IPR004017">
    <property type="entry name" value="Cys_rich_dom"/>
</dbReference>
<dbReference type="RefSeq" id="WP_205374222.1">
    <property type="nucleotide sequence ID" value="NZ_JAFEJA010000001.1"/>
</dbReference>
<evidence type="ECO:0000313" key="3">
    <source>
        <dbReference type="Proteomes" id="UP000664109"/>
    </source>
</evidence>
<proteinExistence type="predicted"/>
<dbReference type="PANTHER" id="PTHR30296">
    <property type="entry name" value="UNCHARACTERIZED PROTEIN YKGE"/>
    <property type="match status" value="1"/>
</dbReference>
<evidence type="ECO:0000259" key="1">
    <source>
        <dbReference type="Pfam" id="PF02754"/>
    </source>
</evidence>
<reference evidence="2 3" key="1">
    <citation type="journal article" date="2016" name="Arch. Microbiol.">
        <title>Streptomyces zhihengii sp. nov., isolated from rhizospheric soil of Psammosilene tunicoides.</title>
        <authorList>
            <person name="Huang M.J."/>
            <person name="Fei J.J."/>
            <person name="Salam N."/>
            <person name="Kim C.J."/>
            <person name="Hozzein W.N."/>
            <person name="Xiao M."/>
            <person name="Huang H.Q."/>
            <person name="Li W.J."/>
        </authorList>
    </citation>
    <scope>NUCLEOTIDE SEQUENCE [LARGE SCALE GENOMIC DNA]</scope>
    <source>
        <strain evidence="2 3">YIM T102</strain>
    </source>
</reference>
<keyword evidence="3" id="KW-1185">Reference proteome</keyword>
<accession>A0ABS2URQ2</accession>
<dbReference type="EMBL" id="JAFEJA010000001">
    <property type="protein sequence ID" value="MBM9620199.1"/>
    <property type="molecule type" value="Genomic_DNA"/>
</dbReference>
<feature type="domain" description="Cysteine-rich" evidence="1">
    <location>
        <begin position="136"/>
        <end position="220"/>
    </location>
</feature>
<organism evidence="2 3">
    <name type="scientific">Streptomyces zhihengii</name>
    <dbReference type="NCBI Taxonomy" id="1818004"/>
    <lineage>
        <taxon>Bacteria</taxon>
        <taxon>Bacillati</taxon>
        <taxon>Actinomycetota</taxon>
        <taxon>Actinomycetes</taxon>
        <taxon>Kitasatosporales</taxon>
        <taxon>Streptomycetaceae</taxon>
        <taxon>Streptomyces</taxon>
    </lineage>
</organism>
<dbReference type="Pfam" id="PF02754">
    <property type="entry name" value="CCG"/>
    <property type="match status" value="2"/>
</dbReference>
<sequence length="255" mass="27193">MRIGLFATCLGDTLFPDAVRATALLLARLGHEVVFPPEQTCCGQMHVNTGYQREPVPLVRNFADTFGDASVDAVVMPSGSCAGSVRHQHEIVAERYGDPALRTAVAGVKAKTYELSELLVDVLGVTDVGAYFPHRVTYHPTCHSLRMLRVGDKPLRLLRAVEGIDLVELEQADSCCGFGGTFALKNADTSAAMLRDKMRHVTATGADVCTAGDSSCLMHIGGGLSRIGAGTRTLHLAQVLAATRTAPYALTEAVR</sequence>
<feature type="domain" description="Cysteine-rich" evidence="1">
    <location>
        <begin position="4"/>
        <end position="85"/>
    </location>
</feature>
<name>A0ABS2URQ2_9ACTN</name>